<feature type="chain" id="PRO_5043718506" description="Root meristem growth factor 9" evidence="2">
    <location>
        <begin position="27"/>
        <end position="80"/>
    </location>
</feature>
<evidence type="ECO:0000313" key="3">
    <source>
        <dbReference type="EMBL" id="CAL0306636.1"/>
    </source>
</evidence>
<evidence type="ECO:0008006" key="5">
    <source>
        <dbReference type="Google" id="ProtNLM"/>
    </source>
</evidence>
<keyword evidence="4" id="KW-1185">Reference proteome</keyword>
<dbReference type="InterPro" id="IPR049306">
    <property type="entry name" value="GLV1-2"/>
</dbReference>
<dbReference type="Proteomes" id="UP001497480">
    <property type="component" value="Unassembled WGS sequence"/>
</dbReference>
<feature type="signal peptide" evidence="2">
    <location>
        <begin position="1"/>
        <end position="26"/>
    </location>
</feature>
<sequence length="80" mass="9187">MAVVHYKRILLVLFLILCFISTQATARALKERSNIGNSSNVHNKEEDDVKFKPKEDDEGKKGEVFSMDYTPARRKPPIHN</sequence>
<dbReference type="EMBL" id="CAXHTB010000005">
    <property type="protein sequence ID" value="CAL0306636.1"/>
    <property type="molecule type" value="Genomic_DNA"/>
</dbReference>
<accession>A0AAV1WBC1</accession>
<comment type="caution">
    <text evidence="3">The sequence shown here is derived from an EMBL/GenBank/DDBJ whole genome shotgun (WGS) entry which is preliminary data.</text>
</comment>
<name>A0AAV1WBC1_LUPLU</name>
<keyword evidence="2" id="KW-0732">Signal</keyword>
<protein>
    <recommendedName>
        <fullName evidence="5">Root meristem growth factor 9</fullName>
    </recommendedName>
</protein>
<evidence type="ECO:0000313" key="4">
    <source>
        <dbReference type="Proteomes" id="UP001497480"/>
    </source>
</evidence>
<dbReference type="Pfam" id="PF21529">
    <property type="entry name" value="GLV1-2"/>
    <property type="match status" value="1"/>
</dbReference>
<feature type="compositionally biased region" description="Basic and acidic residues" evidence="1">
    <location>
        <begin position="42"/>
        <end position="63"/>
    </location>
</feature>
<dbReference type="AlphaFoldDB" id="A0AAV1WBC1"/>
<organism evidence="3 4">
    <name type="scientific">Lupinus luteus</name>
    <name type="common">European yellow lupine</name>
    <dbReference type="NCBI Taxonomy" id="3873"/>
    <lineage>
        <taxon>Eukaryota</taxon>
        <taxon>Viridiplantae</taxon>
        <taxon>Streptophyta</taxon>
        <taxon>Embryophyta</taxon>
        <taxon>Tracheophyta</taxon>
        <taxon>Spermatophyta</taxon>
        <taxon>Magnoliopsida</taxon>
        <taxon>eudicotyledons</taxon>
        <taxon>Gunneridae</taxon>
        <taxon>Pentapetalae</taxon>
        <taxon>rosids</taxon>
        <taxon>fabids</taxon>
        <taxon>Fabales</taxon>
        <taxon>Fabaceae</taxon>
        <taxon>Papilionoideae</taxon>
        <taxon>50 kb inversion clade</taxon>
        <taxon>genistoids sensu lato</taxon>
        <taxon>core genistoids</taxon>
        <taxon>Genisteae</taxon>
        <taxon>Lupinus</taxon>
    </lineage>
</organism>
<gene>
    <name evidence="3" type="ORF">LLUT_LOCUS7696</name>
</gene>
<reference evidence="3 4" key="1">
    <citation type="submission" date="2024-03" db="EMBL/GenBank/DDBJ databases">
        <authorList>
            <person name="Martinez-Hernandez J."/>
        </authorList>
    </citation>
    <scope>NUCLEOTIDE SEQUENCE [LARGE SCALE GENOMIC DNA]</scope>
</reference>
<proteinExistence type="predicted"/>
<evidence type="ECO:0000256" key="1">
    <source>
        <dbReference type="SAM" id="MobiDB-lite"/>
    </source>
</evidence>
<evidence type="ECO:0000256" key="2">
    <source>
        <dbReference type="SAM" id="SignalP"/>
    </source>
</evidence>
<feature type="region of interest" description="Disordered" evidence="1">
    <location>
        <begin position="33"/>
        <end position="80"/>
    </location>
</feature>